<proteinExistence type="predicted"/>
<feature type="transmembrane region" description="Helical" evidence="1">
    <location>
        <begin position="53"/>
        <end position="71"/>
    </location>
</feature>
<dbReference type="RefSeq" id="WP_220229210.1">
    <property type="nucleotide sequence ID" value="NZ_JAICBX010000002.1"/>
</dbReference>
<keyword evidence="1" id="KW-1133">Transmembrane helix</keyword>
<reference evidence="2" key="1">
    <citation type="submission" date="2021-08" db="EMBL/GenBank/DDBJ databases">
        <title>Hoeflea bacterium WL0058 sp. nov., isolated from the sediment.</title>
        <authorList>
            <person name="Wang L."/>
            <person name="Zhang D."/>
        </authorList>
    </citation>
    <scope>NUCLEOTIDE SEQUENCE</scope>
    <source>
        <strain evidence="2">WL0058</strain>
    </source>
</reference>
<evidence type="ECO:0000256" key="1">
    <source>
        <dbReference type="SAM" id="Phobius"/>
    </source>
</evidence>
<feature type="transmembrane region" description="Helical" evidence="1">
    <location>
        <begin position="77"/>
        <end position="99"/>
    </location>
</feature>
<evidence type="ECO:0000313" key="2">
    <source>
        <dbReference type="EMBL" id="MBW8638604.1"/>
    </source>
</evidence>
<dbReference type="EMBL" id="JAICBX010000002">
    <property type="protein sequence ID" value="MBW8638604.1"/>
    <property type="molecule type" value="Genomic_DNA"/>
</dbReference>
<dbReference type="Proteomes" id="UP001196509">
    <property type="component" value="Unassembled WGS sequence"/>
</dbReference>
<keyword evidence="1" id="KW-0812">Transmembrane</keyword>
<gene>
    <name evidence="2" type="ORF">K1W69_15510</name>
</gene>
<organism evidence="2 3">
    <name type="scientific">Flavimaribacter sediminis</name>
    <dbReference type="NCBI Taxonomy" id="2865987"/>
    <lineage>
        <taxon>Bacteria</taxon>
        <taxon>Pseudomonadati</taxon>
        <taxon>Pseudomonadota</taxon>
        <taxon>Alphaproteobacteria</taxon>
        <taxon>Hyphomicrobiales</taxon>
        <taxon>Rhizobiaceae</taxon>
        <taxon>Flavimaribacter</taxon>
    </lineage>
</organism>
<keyword evidence="3" id="KW-1185">Reference proteome</keyword>
<evidence type="ECO:0000313" key="3">
    <source>
        <dbReference type="Proteomes" id="UP001196509"/>
    </source>
</evidence>
<accession>A0AAE3D187</accession>
<feature type="transmembrane region" description="Helical" evidence="1">
    <location>
        <begin position="13"/>
        <end position="32"/>
    </location>
</feature>
<comment type="caution">
    <text evidence="2">The sequence shown here is derived from an EMBL/GenBank/DDBJ whole genome shotgun (WGS) entry which is preliminary data.</text>
</comment>
<protein>
    <submittedName>
        <fullName evidence="2">DUF4345 domain-containing protein</fullName>
    </submittedName>
</protein>
<name>A0AAE3D187_9HYPH</name>
<sequence>MFEFPYPTSSGEWLAFASAAATALLGLMLFVLPRLTLRAMGIGTVAGRDDAVAEIRSVMAGFLFAAGLGSIMFAQPFVYLVLGACWAVTVLGRVVTAVVDRAMSRIQVLQTVIEALLAAGPLAYVF</sequence>
<dbReference type="AlphaFoldDB" id="A0AAE3D187"/>
<keyword evidence="1" id="KW-0472">Membrane</keyword>